<name>A0ABV2N096_9HYPH</name>
<feature type="domain" description="Shikimate dehydrogenase substrate binding N-terminal" evidence="4">
    <location>
        <begin position="27"/>
        <end position="110"/>
    </location>
</feature>
<protein>
    <submittedName>
        <fullName evidence="5">Shikimate dehydrogenase</fullName>
        <ecNumber evidence="5">1.1.1.25</ecNumber>
    </submittedName>
</protein>
<dbReference type="GO" id="GO:0004764">
    <property type="term" value="F:shikimate 3-dehydrogenase (NADP+) activity"/>
    <property type="evidence" value="ECO:0007669"/>
    <property type="project" value="UniProtKB-EC"/>
</dbReference>
<dbReference type="PANTHER" id="PTHR21089:SF1">
    <property type="entry name" value="BIFUNCTIONAL 3-DEHYDROQUINATE DEHYDRATASE_SHIKIMATE DEHYDROGENASE, CHLOROPLASTIC"/>
    <property type="match status" value="1"/>
</dbReference>
<dbReference type="SUPFAM" id="SSF53223">
    <property type="entry name" value="Aminoacid dehydrogenase-like, N-terminal domain"/>
    <property type="match status" value="1"/>
</dbReference>
<keyword evidence="2 5" id="KW-0560">Oxidoreductase</keyword>
<evidence type="ECO:0000313" key="5">
    <source>
        <dbReference type="EMBL" id="MET3791257.1"/>
    </source>
</evidence>
<evidence type="ECO:0000256" key="2">
    <source>
        <dbReference type="ARBA" id="ARBA00023002"/>
    </source>
</evidence>
<evidence type="ECO:0000256" key="1">
    <source>
        <dbReference type="ARBA" id="ARBA00004871"/>
    </source>
</evidence>
<evidence type="ECO:0000256" key="3">
    <source>
        <dbReference type="ARBA" id="ARBA00023141"/>
    </source>
</evidence>
<dbReference type="Proteomes" id="UP001549076">
    <property type="component" value="Unassembled WGS sequence"/>
</dbReference>
<accession>A0ABV2N096</accession>
<keyword evidence="3" id="KW-0057">Aromatic amino acid biosynthesis</keyword>
<proteinExistence type="predicted"/>
<organism evidence="5 6">
    <name type="scientific">Aquamicrobium terrae</name>
    <dbReference type="NCBI Taxonomy" id="1324945"/>
    <lineage>
        <taxon>Bacteria</taxon>
        <taxon>Pseudomonadati</taxon>
        <taxon>Pseudomonadota</taxon>
        <taxon>Alphaproteobacteria</taxon>
        <taxon>Hyphomicrobiales</taxon>
        <taxon>Phyllobacteriaceae</taxon>
        <taxon>Aquamicrobium</taxon>
    </lineage>
</organism>
<keyword evidence="6" id="KW-1185">Reference proteome</keyword>
<comment type="caution">
    <text evidence="5">The sequence shown here is derived from an EMBL/GenBank/DDBJ whole genome shotgun (WGS) entry which is preliminary data.</text>
</comment>
<gene>
    <name evidence="5" type="ORF">ABID37_001465</name>
</gene>
<dbReference type="RefSeq" id="WP_354193595.1">
    <property type="nucleotide sequence ID" value="NZ_JBEPML010000004.1"/>
</dbReference>
<dbReference type="EMBL" id="JBEPML010000004">
    <property type="protein sequence ID" value="MET3791257.1"/>
    <property type="molecule type" value="Genomic_DNA"/>
</dbReference>
<dbReference type="PANTHER" id="PTHR21089">
    <property type="entry name" value="SHIKIMATE DEHYDROGENASE"/>
    <property type="match status" value="1"/>
</dbReference>
<evidence type="ECO:0000313" key="6">
    <source>
        <dbReference type="Proteomes" id="UP001549076"/>
    </source>
</evidence>
<dbReference type="InterPro" id="IPR013708">
    <property type="entry name" value="Shikimate_DH-bd_N"/>
</dbReference>
<keyword evidence="3" id="KW-0028">Amino-acid biosynthesis</keyword>
<dbReference type="Pfam" id="PF08501">
    <property type="entry name" value="Shikimate_dh_N"/>
    <property type="match status" value="1"/>
</dbReference>
<dbReference type="SUPFAM" id="SSF51735">
    <property type="entry name" value="NAD(P)-binding Rossmann-fold domains"/>
    <property type="match status" value="1"/>
</dbReference>
<reference evidence="5 6" key="1">
    <citation type="submission" date="2024-06" db="EMBL/GenBank/DDBJ databases">
        <title>Genomic Encyclopedia of Type Strains, Phase IV (KMG-IV): sequencing the most valuable type-strain genomes for metagenomic binning, comparative biology and taxonomic classification.</title>
        <authorList>
            <person name="Goeker M."/>
        </authorList>
    </citation>
    <scope>NUCLEOTIDE SEQUENCE [LARGE SCALE GENOMIC DNA]</scope>
    <source>
        <strain evidence="5 6">DSM 27865</strain>
    </source>
</reference>
<evidence type="ECO:0000259" key="4">
    <source>
        <dbReference type="Pfam" id="PF08501"/>
    </source>
</evidence>
<sequence length="281" mass="29299">MSDMTQAIPDIPGLPLPLSGETRLHVIIGDPIAQAGSPRLFNQAFRRRGAGAVLVPLHVRSEHLSQALAALRHFGNVDGIVVTVPHKIAVMELIDEVRDSGRRIGAVNAIRRLPDGRLVGDNFDGKGCIRGLSAAGHGIQGKSVLIVGGGGAGRAVAHAMADEGPSRLRLFDIDSTRQAELVASLAQAHPGLVVEVGAADPQGFDVVVNCTPLGMQASDPYPVDPERISPSALVVDVILKPAISPLLEAAAKRGCATQPGIRMLEGQVEAICDFFGVGMPA</sequence>
<dbReference type="Gene3D" id="3.40.50.10860">
    <property type="entry name" value="Leucine Dehydrogenase, chain A, domain 1"/>
    <property type="match status" value="1"/>
</dbReference>
<dbReference type="InterPro" id="IPR036291">
    <property type="entry name" value="NAD(P)-bd_dom_sf"/>
</dbReference>
<dbReference type="Gene3D" id="3.40.50.720">
    <property type="entry name" value="NAD(P)-binding Rossmann-like Domain"/>
    <property type="match status" value="1"/>
</dbReference>
<comment type="pathway">
    <text evidence="1">Metabolic intermediate biosynthesis; chorismate biosynthesis; chorismate from D-erythrose 4-phosphate and phosphoenolpyruvate: step 4/7.</text>
</comment>
<dbReference type="InterPro" id="IPR022893">
    <property type="entry name" value="Shikimate_DH_fam"/>
</dbReference>
<dbReference type="InterPro" id="IPR046346">
    <property type="entry name" value="Aminoacid_DH-like_N_sf"/>
</dbReference>
<dbReference type="EC" id="1.1.1.25" evidence="5"/>